<name>A0A8X7VNZ3_BRACI</name>
<protein>
    <submittedName>
        <fullName evidence="2">Uncharacterized protein</fullName>
    </submittedName>
</protein>
<keyword evidence="3" id="KW-1185">Reference proteome</keyword>
<accession>A0A8X7VNZ3</accession>
<gene>
    <name evidence="2" type="ORF">Bca52824_017903</name>
</gene>
<feature type="compositionally biased region" description="Basic and acidic residues" evidence="1">
    <location>
        <begin position="99"/>
        <end position="113"/>
    </location>
</feature>
<organism evidence="2 3">
    <name type="scientific">Brassica carinata</name>
    <name type="common">Ethiopian mustard</name>
    <name type="synonym">Abyssinian cabbage</name>
    <dbReference type="NCBI Taxonomy" id="52824"/>
    <lineage>
        <taxon>Eukaryota</taxon>
        <taxon>Viridiplantae</taxon>
        <taxon>Streptophyta</taxon>
        <taxon>Embryophyta</taxon>
        <taxon>Tracheophyta</taxon>
        <taxon>Spermatophyta</taxon>
        <taxon>Magnoliopsida</taxon>
        <taxon>eudicotyledons</taxon>
        <taxon>Gunneridae</taxon>
        <taxon>Pentapetalae</taxon>
        <taxon>rosids</taxon>
        <taxon>malvids</taxon>
        <taxon>Brassicales</taxon>
        <taxon>Brassicaceae</taxon>
        <taxon>Brassiceae</taxon>
        <taxon>Brassica</taxon>
    </lineage>
</organism>
<sequence length="138" mass="15098">MQPKKTMSKDEGKERYGLICSCDVLNNHHRGGGDRACGHDRRTLRAMEAFASSSGGREQTRKHLSGGGSSPVQLKHGSGDDDMDDTLVMYAAAEDLENDGKEVVPSKKAKGCDTVRSPIGTRRHKMEEEAALKRTRVL</sequence>
<evidence type="ECO:0000256" key="1">
    <source>
        <dbReference type="SAM" id="MobiDB-lite"/>
    </source>
</evidence>
<comment type="caution">
    <text evidence="2">The sequence shown here is derived from an EMBL/GenBank/DDBJ whole genome shotgun (WGS) entry which is preliminary data.</text>
</comment>
<dbReference type="AlphaFoldDB" id="A0A8X7VNZ3"/>
<dbReference type="EMBL" id="JAAMPC010000004">
    <property type="protein sequence ID" value="KAG2314781.1"/>
    <property type="molecule type" value="Genomic_DNA"/>
</dbReference>
<reference evidence="2 3" key="1">
    <citation type="submission" date="2020-02" db="EMBL/GenBank/DDBJ databases">
        <authorList>
            <person name="Ma Q."/>
            <person name="Huang Y."/>
            <person name="Song X."/>
            <person name="Pei D."/>
        </authorList>
    </citation>
    <scope>NUCLEOTIDE SEQUENCE [LARGE SCALE GENOMIC DNA]</scope>
    <source>
        <strain evidence="2">Sxm20200214</strain>
        <tissue evidence="2">Leaf</tissue>
    </source>
</reference>
<dbReference type="Proteomes" id="UP000886595">
    <property type="component" value="Unassembled WGS sequence"/>
</dbReference>
<feature type="region of interest" description="Disordered" evidence="1">
    <location>
        <begin position="50"/>
        <end position="83"/>
    </location>
</feature>
<feature type="region of interest" description="Disordered" evidence="1">
    <location>
        <begin position="99"/>
        <end position="138"/>
    </location>
</feature>
<evidence type="ECO:0000313" key="2">
    <source>
        <dbReference type="EMBL" id="KAG2314781.1"/>
    </source>
</evidence>
<evidence type="ECO:0000313" key="3">
    <source>
        <dbReference type="Proteomes" id="UP000886595"/>
    </source>
</evidence>
<proteinExistence type="predicted"/>